<proteinExistence type="predicted"/>
<reference evidence="1" key="2">
    <citation type="submission" date="2020-06" db="EMBL/GenBank/DDBJ databases">
        <authorList>
            <person name="Sheffer M."/>
        </authorList>
    </citation>
    <scope>NUCLEOTIDE SEQUENCE</scope>
</reference>
<comment type="caution">
    <text evidence="1">The sequence shown here is derived from an EMBL/GenBank/DDBJ whole genome shotgun (WGS) entry which is preliminary data.</text>
</comment>
<name>A0A8T0EQF0_ARGBR</name>
<dbReference type="Proteomes" id="UP000807504">
    <property type="component" value="Unassembled WGS sequence"/>
</dbReference>
<reference evidence="1" key="1">
    <citation type="journal article" date="2020" name="bioRxiv">
        <title>Chromosome-level reference genome of the European wasp spider Argiope bruennichi: a resource for studies on range expansion and evolutionary adaptation.</title>
        <authorList>
            <person name="Sheffer M.M."/>
            <person name="Hoppe A."/>
            <person name="Krehenwinkel H."/>
            <person name="Uhl G."/>
            <person name="Kuss A.W."/>
            <person name="Jensen L."/>
            <person name="Jensen C."/>
            <person name="Gillespie R.G."/>
            <person name="Hoff K.J."/>
            <person name="Prost S."/>
        </authorList>
    </citation>
    <scope>NUCLEOTIDE SEQUENCE</scope>
</reference>
<dbReference type="AlphaFoldDB" id="A0A8T0EQF0"/>
<organism evidence="1 2">
    <name type="scientific">Argiope bruennichi</name>
    <name type="common">Wasp spider</name>
    <name type="synonym">Aranea bruennichi</name>
    <dbReference type="NCBI Taxonomy" id="94029"/>
    <lineage>
        <taxon>Eukaryota</taxon>
        <taxon>Metazoa</taxon>
        <taxon>Ecdysozoa</taxon>
        <taxon>Arthropoda</taxon>
        <taxon>Chelicerata</taxon>
        <taxon>Arachnida</taxon>
        <taxon>Araneae</taxon>
        <taxon>Araneomorphae</taxon>
        <taxon>Entelegynae</taxon>
        <taxon>Araneoidea</taxon>
        <taxon>Araneidae</taxon>
        <taxon>Argiope</taxon>
    </lineage>
</organism>
<dbReference type="EMBL" id="JABXBU010002227">
    <property type="protein sequence ID" value="KAF8774876.1"/>
    <property type="molecule type" value="Genomic_DNA"/>
</dbReference>
<evidence type="ECO:0000313" key="2">
    <source>
        <dbReference type="Proteomes" id="UP000807504"/>
    </source>
</evidence>
<keyword evidence="2" id="KW-1185">Reference proteome</keyword>
<gene>
    <name evidence="1" type="ORF">HNY73_017382</name>
</gene>
<accession>A0A8T0EQF0</accession>
<sequence length="130" mass="14649">MGLRWIRKKLSSLRRHFRRQEKEDFADFDGNQHLMYEFPLVSSLCGTSCFQLLSCRESTLCSVVSGSHLYHNSSADLTFFALLLVCSTPLREHRPATYHLCINATSASMNSLPLTLQNSGKNITASSSIF</sequence>
<evidence type="ECO:0000313" key="1">
    <source>
        <dbReference type="EMBL" id="KAF8774876.1"/>
    </source>
</evidence>
<protein>
    <submittedName>
        <fullName evidence="1">Uncharacterized protein</fullName>
    </submittedName>
</protein>